<evidence type="ECO:0000313" key="2">
    <source>
        <dbReference type="EMBL" id="MFD2696185.1"/>
    </source>
</evidence>
<dbReference type="InterPro" id="IPR029033">
    <property type="entry name" value="His_PPase_superfam"/>
</dbReference>
<keyword evidence="1" id="KW-0378">Hydrolase</keyword>
<proteinExistence type="predicted"/>
<comment type="caution">
    <text evidence="2">The sequence shown here is derived from an EMBL/GenBank/DDBJ whole genome shotgun (WGS) entry which is preliminary data.</text>
</comment>
<sequence length="216" mass="24302">MKNLYFIRHGQTLFNKLNKVQGASDSPLTQLGEKASSQLGLYLKENNIQFDTVYTSDLGRARQTAKRIVRNLANPNTPLIETRDLREVSFGSFEGGSNDVLWAEASKAAPDLAVDESSSDKDKIHILDTIKRIDPLNLAESFEEVSDRIARVLDKARTEEAENLLFVSHGLFINTLLYILSDQKRHVTTIPNTSVTKITYEQGEFTIVYIGRVENL</sequence>
<dbReference type="PANTHER" id="PTHR46517:SF1">
    <property type="entry name" value="FRUCTOSE-2,6-BISPHOSPHATASE TIGAR"/>
    <property type="match status" value="1"/>
</dbReference>
<name>A0ABW5SCA8_9BACL</name>
<dbReference type="InterPro" id="IPR051695">
    <property type="entry name" value="Phosphoglycerate_Mutase"/>
</dbReference>
<accession>A0ABW5SCA8</accession>
<gene>
    <name evidence="2" type="ORF">ACFSUE_21540</name>
</gene>
<dbReference type="EMBL" id="JBHUMQ010000061">
    <property type="protein sequence ID" value="MFD2696185.1"/>
    <property type="molecule type" value="Genomic_DNA"/>
</dbReference>
<dbReference type="SMART" id="SM00855">
    <property type="entry name" value="PGAM"/>
    <property type="match status" value="1"/>
</dbReference>
<dbReference type="CDD" id="cd07067">
    <property type="entry name" value="HP_PGM_like"/>
    <property type="match status" value="1"/>
</dbReference>
<keyword evidence="3" id="KW-1185">Reference proteome</keyword>
<dbReference type="Proteomes" id="UP001597399">
    <property type="component" value="Unassembled WGS sequence"/>
</dbReference>
<evidence type="ECO:0000313" key="3">
    <source>
        <dbReference type="Proteomes" id="UP001597399"/>
    </source>
</evidence>
<dbReference type="InterPro" id="IPR013078">
    <property type="entry name" value="His_Pase_superF_clade-1"/>
</dbReference>
<dbReference type="RefSeq" id="WP_253064873.1">
    <property type="nucleotide sequence ID" value="NZ_JAMXWM010000033.1"/>
</dbReference>
<dbReference type="Gene3D" id="3.40.50.1240">
    <property type="entry name" value="Phosphoglycerate mutase-like"/>
    <property type="match status" value="1"/>
</dbReference>
<dbReference type="SUPFAM" id="SSF53254">
    <property type="entry name" value="Phosphoglycerate mutase-like"/>
    <property type="match status" value="1"/>
</dbReference>
<reference evidence="3" key="1">
    <citation type="journal article" date="2019" name="Int. J. Syst. Evol. Microbiol.">
        <title>The Global Catalogue of Microorganisms (GCM) 10K type strain sequencing project: providing services to taxonomists for standard genome sequencing and annotation.</title>
        <authorList>
            <consortium name="The Broad Institute Genomics Platform"/>
            <consortium name="The Broad Institute Genome Sequencing Center for Infectious Disease"/>
            <person name="Wu L."/>
            <person name="Ma J."/>
        </authorList>
    </citation>
    <scope>NUCLEOTIDE SEQUENCE [LARGE SCALE GENOMIC DNA]</scope>
    <source>
        <strain evidence="3">TISTR 2466</strain>
    </source>
</reference>
<evidence type="ECO:0000256" key="1">
    <source>
        <dbReference type="ARBA" id="ARBA00022801"/>
    </source>
</evidence>
<protein>
    <submittedName>
        <fullName evidence="2">Histidine phosphatase family protein</fullName>
    </submittedName>
</protein>
<dbReference type="PANTHER" id="PTHR46517">
    <property type="entry name" value="FRUCTOSE-2,6-BISPHOSPHATASE TIGAR"/>
    <property type="match status" value="1"/>
</dbReference>
<organism evidence="2 3">
    <name type="scientific">Sporolactobacillus shoreicorticis</name>
    <dbReference type="NCBI Taxonomy" id="1923877"/>
    <lineage>
        <taxon>Bacteria</taxon>
        <taxon>Bacillati</taxon>
        <taxon>Bacillota</taxon>
        <taxon>Bacilli</taxon>
        <taxon>Bacillales</taxon>
        <taxon>Sporolactobacillaceae</taxon>
        <taxon>Sporolactobacillus</taxon>
    </lineage>
</organism>
<dbReference type="Pfam" id="PF00300">
    <property type="entry name" value="His_Phos_1"/>
    <property type="match status" value="1"/>
</dbReference>